<dbReference type="Proteomes" id="UP000618445">
    <property type="component" value="Unassembled WGS sequence"/>
</dbReference>
<name>A0ABR8CBB6_9CYAN</name>
<evidence type="ECO:0000256" key="4">
    <source>
        <dbReference type="ARBA" id="ARBA00025212"/>
    </source>
</evidence>
<evidence type="ECO:0000256" key="5">
    <source>
        <dbReference type="HAMAP-Rule" id="MF_00299"/>
    </source>
</evidence>
<sequence length="182" mass="20755">MNKNLVKLSKFVSLVLRHQPEVIGLKLDENGWAEVDRFIELAKQNGKNISISILEEIVETNNKKRFAFNEDKSKIRANQGHSIEVNLDLPPQQPPDQLFHGTATKFIESIRHQGLIAGNRQHVHMSSDETTAIKVGQRHGKPVVLKIKSVAMHQDSFLFFCSENSVWLTDFVPPQYLEFPTE</sequence>
<dbReference type="PANTHER" id="PTHR12684">
    <property type="entry name" value="PUTATIVE PHOSPHOTRANSFERASE"/>
    <property type="match status" value="1"/>
</dbReference>
<comment type="caution">
    <text evidence="6">The sequence shown here is derived from an EMBL/GenBank/DDBJ whole genome shotgun (WGS) entry which is preliminary data.</text>
</comment>
<organism evidence="6 7">
    <name type="scientific">Phormidium tenue FACHB-1050</name>
    <dbReference type="NCBI Taxonomy" id="2692857"/>
    <lineage>
        <taxon>Bacteria</taxon>
        <taxon>Bacillati</taxon>
        <taxon>Cyanobacteriota</taxon>
        <taxon>Cyanophyceae</taxon>
        <taxon>Oscillatoriophycideae</taxon>
        <taxon>Oscillatoriales</taxon>
        <taxon>Oscillatoriaceae</taxon>
        <taxon>Phormidium</taxon>
    </lineage>
</organism>
<dbReference type="InterPro" id="IPR022928">
    <property type="entry name" value="RNA_2'-PTrans_KptA"/>
</dbReference>
<evidence type="ECO:0000313" key="7">
    <source>
        <dbReference type="Proteomes" id="UP000618445"/>
    </source>
</evidence>
<dbReference type="EC" id="2.7.1.-" evidence="5"/>
<evidence type="ECO:0000256" key="1">
    <source>
        <dbReference type="ARBA" id="ARBA00009836"/>
    </source>
</evidence>
<reference evidence="6 7" key="1">
    <citation type="journal article" date="2020" name="ISME J.">
        <title>Comparative genomics reveals insights into cyanobacterial evolution and habitat adaptation.</title>
        <authorList>
            <person name="Chen M.Y."/>
            <person name="Teng W.K."/>
            <person name="Zhao L."/>
            <person name="Hu C.X."/>
            <person name="Zhou Y.K."/>
            <person name="Han B.P."/>
            <person name="Song L.R."/>
            <person name="Shu W.S."/>
        </authorList>
    </citation>
    <scope>NUCLEOTIDE SEQUENCE [LARGE SCALE GENOMIC DNA]</scope>
    <source>
        <strain evidence="6 7">FACHB-1050</strain>
    </source>
</reference>
<dbReference type="Gene3D" id="3.20.170.30">
    <property type="match status" value="1"/>
</dbReference>
<dbReference type="PANTHER" id="PTHR12684:SF2">
    <property type="entry name" value="TRNA 2'-PHOSPHOTRANSFERASE 1"/>
    <property type="match status" value="1"/>
</dbReference>
<dbReference type="RefSeq" id="WP_190578806.1">
    <property type="nucleotide sequence ID" value="NZ_CAWPQU010000015.1"/>
</dbReference>
<accession>A0ABR8CBB6</accession>
<dbReference type="InterPro" id="IPR002745">
    <property type="entry name" value="Ptrans_KptA/Tpt1"/>
</dbReference>
<dbReference type="InterPro" id="IPR042081">
    <property type="entry name" value="RNA_2'-PTrans_C"/>
</dbReference>
<keyword evidence="2 5" id="KW-0808">Transferase</keyword>
<dbReference type="EMBL" id="JACJQY010000022">
    <property type="protein sequence ID" value="MBD2318008.1"/>
    <property type="molecule type" value="Genomic_DNA"/>
</dbReference>
<evidence type="ECO:0000313" key="6">
    <source>
        <dbReference type="EMBL" id="MBD2318008.1"/>
    </source>
</evidence>
<comment type="function">
    <text evidence="4 5">Removes the 2'-phosphate from RNA via an intermediate in which the phosphate is ADP-ribosylated by NAD followed by a presumed transesterification to release the RNA and generate ADP-ribose 1''-2''-cyclic phosphate (APPR&gt;P). May function as an ADP-ribosylase.</text>
</comment>
<dbReference type="SUPFAM" id="SSF56399">
    <property type="entry name" value="ADP-ribosylation"/>
    <property type="match status" value="1"/>
</dbReference>
<comment type="similarity">
    <text evidence="1 5">Belongs to the KptA/TPT1 family.</text>
</comment>
<keyword evidence="7" id="KW-1185">Reference proteome</keyword>
<dbReference type="Gene3D" id="1.10.10.970">
    <property type="entry name" value="RNA 2'-phosphotransferase, Tpt1/KptA family, N-terminal domain"/>
    <property type="match status" value="1"/>
</dbReference>
<protein>
    <recommendedName>
        <fullName evidence="5">Probable RNA 2'-phosphotransferase</fullName>
        <ecNumber evidence="5">2.7.1.-</ecNumber>
    </recommendedName>
</protein>
<evidence type="ECO:0000256" key="3">
    <source>
        <dbReference type="ARBA" id="ARBA00023027"/>
    </source>
</evidence>
<gene>
    <name evidence="5" type="primary">kptA</name>
    <name evidence="6" type="ORF">H6G05_14270</name>
</gene>
<dbReference type="HAMAP" id="MF_00299">
    <property type="entry name" value="KptA"/>
    <property type="match status" value="1"/>
</dbReference>
<keyword evidence="3 5" id="KW-0520">NAD</keyword>
<evidence type="ECO:0000256" key="2">
    <source>
        <dbReference type="ARBA" id="ARBA00022679"/>
    </source>
</evidence>
<dbReference type="InterPro" id="IPR042080">
    <property type="entry name" value="RNA_2'-PTrans_N"/>
</dbReference>
<proteinExistence type="inferred from homology"/>
<dbReference type="NCBIfam" id="NF002014">
    <property type="entry name" value="PRK00819.1-4"/>
    <property type="match status" value="1"/>
</dbReference>
<dbReference type="Pfam" id="PF01885">
    <property type="entry name" value="PTS_2-RNA"/>
    <property type="match status" value="1"/>
</dbReference>